<keyword evidence="6" id="KW-0406">Ion transport</keyword>
<evidence type="ECO:0000313" key="11">
    <source>
        <dbReference type="Proteomes" id="UP000477386"/>
    </source>
</evidence>
<evidence type="ECO:0000256" key="6">
    <source>
        <dbReference type="ARBA" id="ARBA00023065"/>
    </source>
</evidence>
<dbReference type="PANTHER" id="PTHR33281">
    <property type="entry name" value="UPF0187 PROTEIN YNEE"/>
    <property type="match status" value="1"/>
</dbReference>
<evidence type="ECO:0008006" key="12">
    <source>
        <dbReference type="Google" id="ProtNLM"/>
    </source>
</evidence>
<name>A0A6M0ISI4_9BACT</name>
<sequence>MYTAKHIPFRIVASFAWRQILFFLFYSSGVCLLYALAGWTFLAIPFVPIATIGTAVAFYVGFKNNSSYERLWEGRRIWGGMVNASRAWGIMVMDYVGTIDAPECQSSVELYRQQQLLIYRHIAYLNALRLQLRKQPIWQEDRNVGIDLVGQHKAHATGTLESELSMFLHDDEVDFFVNRQNPATQIIKRQSAQLRELRTRGLISEFYHSDMEKMLVEFYNQQGAAERIKTFPFPRQYAFFSNIFVWLFLVLLPFGLLTEMSKIGGSYIWLTVPFYTLIAWVFLTMEVVGDTSENPFENSINDVPMTAICRNIEIDLREMLGETELPQRIQAVDNILM</sequence>
<dbReference type="GO" id="GO:0005254">
    <property type="term" value="F:chloride channel activity"/>
    <property type="evidence" value="ECO:0007669"/>
    <property type="project" value="InterPro"/>
</dbReference>
<evidence type="ECO:0000256" key="8">
    <source>
        <dbReference type="ARBA" id="ARBA00034708"/>
    </source>
</evidence>
<evidence type="ECO:0000256" key="9">
    <source>
        <dbReference type="SAM" id="Phobius"/>
    </source>
</evidence>
<reference evidence="10 11" key="1">
    <citation type="submission" date="2020-02" db="EMBL/GenBank/DDBJ databases">
        <title>Draft genome sequence of two Spirosoma agri KCTC 52727 and Spirosoma terrae KCTC 52035.</title>
        <authorList>
            <person name="Rojas J."/>
            <person name="Ambika Manirajan B."/>
            <person name="Ratering S."/>
            <person name="Suarez C."/>
            <person name="Schnell S."/>
        </authorList>
    </citation>
    <scope>NUCLEOTIDE SEQUENCE [LARGE SCALE GENOMIC DNA]</scope>
    <source>
        <strain evidence="10 11">KCTC 52727</strain>
    </source>
</reference>
<evidence type="ECO:0000256" key="3">
    <source>
        <dbReference type="ARBA" id="ARBA00022475"/>
    </source>
</evidence>
<dbReference type="EMBL" id="JAAGNZ010000003">
    <property type="protein sequence ID" value="NEU70013.1"/>
    <property type="molecule type" value="Genomic_DNA"/>
</dbReference>
<evidence type="ECO:0000256" key="2">
    <source>
        <dbReference type="ARBA" id="ARBA00022448"/>
    </source>
</evidence>
<dbReference type="InterPro" id="IPR044669">
    <property type="entry name" value="YneE/VCCN1/2-like"/>
</dbReference>
<protein>
    <recommendedName>
        <fullName evidence="12">Multidrug transporter</fullName>
    </recommendedName>
</protein>
<feature type="transmembrane region" description="Helical" evidence="9">
    <location>
        <begin position="237"/>
        <end position="257"/>
    </location>
</feature>
<evidence type="ECO:0000313" key="10">
    <source>
        <dbReference type="EMBL" id="NEU70013.1"/>
    </source>
</evidence>
<keyword evidence="11" id="KW-1185">Reference proteome</keyword>
<keyword evidence="3" id="KW-1003">Cell membrane</keyword>
<dbReference type="PANTHER" id="PTHR33281:SF19">
    <property type="entry name" value="VOLTAGE-DEPENDENT ANION CHANNEL-FORMING PROTEIN YNEE"/>
    <property type="match status" value="1"/>
</dbReference>
<keyword evidence="5 9" id="KW-1133">Transmembrane helix</keyword>
<dbReference type="Pfam" id="PF25539">
    <property type="entry name" value="Bestrophin_2"/>
    <property type="match status" value="1"/>
</dbReference>
<keyword evidence="2" id="KW-0813">Transport</keyword>
<organism evidence="10 11">
    <name type="scientific">Spirosoma agri</name>
    <dbReference type="NCBI Taxonomy" id="1987381"/>
    <lineage>
        <taxon>Bacteria</taxon>
        <taxon>Pseudomonadati</taxon>
        <taxon>Bacteroidota</taxon>
        <taxon>Cytophagia</taxon>
        <taxon>Cytophagales</taxon>
        <taxon>Cytophagaceae</taxon>
        <taxon>Spirosoma</taxon>
    </lineage>
</organism>
<dbReference type="AlphaFoldDB" id="A0A6M0ISI4"/>
<comment type="subcellular location">
    <subcellularLocation>
        <location evidence="1">Cell membrane</location>
        <topology evidence="1">Multi-pass membrane protein</topology>
    </subcellularLocation>
</comment>
<evidence type="ECO:0000256" key="1">
    <source>
        <dbReference type="ARBA" id="ARBA00004651"/>
    </source>
</evidence>
<gene>
    <name evidence="10" type="ORF">GK091_24240</name>
</gene>
<comment type="similarity">
    <text evidence="8">Belongs to the anion channel-forming bestrophin (TC 1.A.46) family.</text>
</comment>
<evidence type="ECO:0000256" key="7">
    <source>
        <dbReference type="ARBA" id="ARBA00023136"/>
    </source>
</evidence>
<feature type="transmembrane region" description="Helical" evidence="9">
    <location>
        <begin position="20"/>
        <end position="37"/>
    </location>
</feature>
<dbReference type="Proteomes" id="UP000477386">
    <property type="component" value="Unassembled WGS sequence"/>
</dbReference>
<comment type="caution">
    <text evidence="10">The sequence shown here is derived from an EMBL/GenBank/DDBJ whole genome shotgun (WGS) entry which is preliminary data.</text>
</comment>
<proteinExistence type="inferred from homology"/>
<dbReference type="RefSeq" id="WP_164043107.1">
    <property type="nucleotide sequence ID" value="NZ_JAAGNZ010000003.1"/>
</dbReference>
<accession>A0A6M0ISI4</accession>
<keyword evidence="7 9" id="KW-0472">Membrane</keyword>
<feature type="transmembrane region" description="Helical" evidence="9">
    <location>
        <begin position="263"/>
        <end position="283"/>
    </location>
</feature>
<evidence type="ECO:0000256" key="5">
    <source>
        <dbReference type="ARBA" id="ARBA00022989"/>
    </source>
</evidence>
<evidence type="ECO:0000256" key="4">
    <source>
        <dbReference type="ARBA" id="ARBA00022692"/>
    </source>
</evidence>
<dbReference type="GO" id="GO:0005886">
    <property type="term" value="C:plasma membrane"/>
    <property type="evidence" value="ECO:0007669"/>
    <property type="project" value="UniProtKB-SubCell"/>
</dbReference>
<feature type="transmembrane region" description="Helical" evidence="9">
    <location>
        <begin position="43"/>
        <end position="62"/>
    </location>
</feature>
<keyword evidence="4 9" id="KW-0812">Transmembrane</keyword>